<proteinExistence type="inferred from homology"/>
<evidence type="ECO:0000256" key="1">
    <source>
        <dbReference type="ARBA" id="ARBA00004604"/>
    </source>
</evidence>
<protein>
    <submittedName>
        <fullName evidence="6">U3 snoRNA-associated protein UTP11, putative</fullName>
    </submittedName>
</protein>
<organism evidence="6 7">
    <name type="scientific">Trypanosoma equiperdum</name>
    <dbReference type="NCBI Taxonomy" id="5694"/>
    <lineage>
        <taxon>Eukaryota</taxon>
        <taxon>Discoba</taxon>
        <taxon>Euglenozoa</taxon>
        <taxon>Kinetoplastea</taxon>
        <taxon>Metakinetoplastina</taxon>
        <taxon>Trypanosomatida</taxon>
        <taxon>Trypanosomatidae</taxon>
        <taxon>Trypanosoma</taxon>
    </lineage>
</organism>
<dbReference type="Proteomes" id="UP000195570">
    <property type="component" value="Unassembled WGS sequence"/>
</dbReference>
<evidence type="ECO:0000256" key="4">
    <source>
        <dbReference type="ARBA" id="ARBA00023242"/>
    </source>
</evidence>
<keyword evidence="3" id="KW-0698">rRNA processing</keyword>
<comment type="subcellular location">
    <subcellularLocation>
        <location evidence="1">Nucleus</location>
        <location evidence="1">Nucleolus</location>
    </subcellularLocation>
</comment>
<dbReference type="PANTHER" id="PTHR12838:SF0">
    <property type="entry name" value="U3 SMALL NUCLEOLAR RNA-ASSOCIATED PROTEIN 11-RELATED"/>
    <property type="match status" value="1"/>
</dbReference>
<dbReference type="GO" id="GO:0032040">
    <property type="term" value="C:small-subunit processome"/>
    <property type="evidence" value="ECO:0007669"/>
    <property type="project" value="InterPro"/>
</dbReference>
<dbReference type="EMBL" id="CZPT02000970">
    <property type="protein sequence ID" value="SCU68364.1"/>
    <property type="molecule type" value="Genomic_DNA"/>
</dbReference>
<comment type="similarity">
    <text evidence="2">Belongs to the UTP11 family.</text>
</comment>
<keyword evidence="4" id="KW-0539">Nucleus</keyword>
<evidence type="ECO:0000256" key="5">
    <source>
        <dbReference type="SAM" id="MobiDB-lite"/>
    </source>
</evidence>
<name>A0A1G4I977_TRYEQ</name>
<accession>A0A1G4I977</accession>
<feature type="region of interest" description="Disordered" evidence="5">
    <location>
        <begin position="1"/>
        <end position="51"/>
    </location>
</feature>
<feature type="compositionally biased region" description="Basic and acidic residues" evidence="5">
    <location>
        <begin position="36"/>
        <end position="46"/>
    </location>
</feature>
<reference evidence="6" key="1">
    <citation type="submission" date="2016-09" db="EMBL/GenBank/DDBJ databases">
        <authorList>
            <person name="Hebert L."/>
            <person name="Moumen B."/>
        </authorList>
    </citation>
    <scope>NUCLEOTIDE SEQUENCE [LARGE SCALE GENOMIC DNA]</scope>
    <source>
        <strain evidence="6">OVI</strain>
    </source>
</reference>
<keyword evidence="7" id="KW-1185">Reference proteome</keyword>
<comment type="caution">
    <text evidence="6">The sequence shown here is derived from an EMBL/GenBank/DDBJ whole genome shotgun (WGS) entry which is preliminary data.</text>
</comment>
<dbReference type="Pfam" id="PF03998">
    <property type="entry name" value="Utp11"/>
    <property type="match status" value="1"/>
</dbReference>
<dbReference type="VEuPathDB" id="TriTrypDB:TEOVI_000885100"/>
<dbReference type="GeneID" id="92382785"/>
<evidence type="ECO:0000256" key="3">
    <source>
        <dbReference type="ARBA" id="ARBA00022552"/>
    </source>
</evidence>
<gene>
    <name evidence="6" type="ORF">TEOVI_000885100</name>
</gene>
<evidence type="ECO:0000313" key="6">
    <source>
        <dbReference type="EMBL" id="SCU68364.1"/>
    </source>
</evidence>
<evidence type="ECO:0000256" key="2">
    <source>
        <dbReference type="ARBA" id="ARBA00008105"/>
    </source>
</evidence>
<evidence type="ECO:0000313" key="7">
    <source>
        <dbReference type="Proteomes" id="UP000195570"/>
    </source>
</evidence>
<dbReference type="PANTHER" id="PTHR12838">
    <property type="entry name" value="U3 SMALL NUCLEOLAR RNA-ASSOCIATED PROTEIN 11"/>
    <property type="match status" value="1"/>
</dbReference>
<dbReference type="GO" id="GO:0006364">
    <property type="term" value="P:rRNA processing"/>
    <property type="evidence" value="ECO:0007669"/>
    <property type="project" value="UniProtKB-KW"/>
</dbReference>
<dbReference type="RefSeq" id="XP_067079530.1">
    <property type="nucleotide sequence ID" value="XM_067223429.1"/>
</dbReference>
<sequence>MTKGKGRNPGMGNLDKHVKRKVHKERSQPAARKHLGPLEKHKDHVVRSRRRKAKVQRLLELKRAAAQRNPDEFHINMTKTVLDVESGKMRRRRLSKEDNRKKMEKTLRHNTRNLHYLKYKAHADWSRAKELIEEDALGALTAAPPKNKHIIFAEDEDEYHHFNPLKQLDATPEMLKQHPAVRGRLSVLRETVLPEEILLSGYRMLSTAQKRKERREIQRKLQKSGLKSEEERAEFVKRLHAKKEVKMHRFSSLVANALESTDAEAEGEDADDPCDVDRLLEYKKIKEKEEALLAASRVKEIQQRVHRSKKLDTLARAIKKQNDGIRCSLENKRNARFKPNSKRRAR</sequence>
<dbReference type="AlphaFoldDB" id="A0A1G4I977"/>
<dbReference type="InterPro" id="IPR007144">
    <property type="entry name" value="SSU_processome_Utp11"/>
</dbReference>